<evidence type="ECO:0000256" key="2">
    <source>
        <dbReference type="ARBA" id="ARBA00023015"/>
    </source>
</evidence>
<dbReference type="PANTHER" id="PTHR43133">
    <property type="entry name" value="RNA POLYMERASE ECF-TYPE SIGMA FACTO"/>
    <property type="match status" value="1"/>
</dbReference>
<dbReference type="InterPro" id="IPR039425">
    <property type="entry name" value="RNA_pol_sigma-70-like"/>
</dbReference>
<evidence type="ECO:0000256" key="1">
    <source>
        <dbReference type="ARBA" id="ARBA00010641"/>
    </source>
</evidence>
<organism evidence="7 8">
    <name type="scientific">Flavobacterium flavipallidum</name>
    <dbReference type="NCBI Taxonomy" id="3139140"/>
    <lineage>
        <taxon>Bacteria</taxon>
        <taxon>Pseudomonadati</taxon>
        <taxon>Bacteroidota</taxon>
        <taxon>Flavobacteriia</taxon>
        <taxon>Flavobacteriales</taxon>
        <taxon>Flavobacteriaceae</taxon>
        <taxon>Flavobacterium</taxon>
    </lineage>
</organism>
<evidence type="ECO:0000256" key="3">
    <source>
        <dbReference type="ARBA" id="ARBA00023082"/>
    </source>
</evidence>
<keyword evidence="3" id="KW-0731">Sigma factor</keyword>
<dbReference type="PANTHER" id="PTHR43133:SF46">
    <property type="entry name" value="RNA POLYMERASE SIGMA-70 FACTOR ECF SUBFAMILY"/>
    <property type="match status" value="1"/>
</dbReference>
<dbReference type="InterPro" id="IPR013325">
    <property type="entry name" value="RNA_pol_sigma_r2"/>
</dbReference>
<dbReference type="Gene3D" id="1.10.1740.10">
    <property type="match status" value="1"/>
</dbReference>
<sequence length="190" mass="22852">MENENLVEKLREGNEEAYSYLMDNYYTRLCVYAETFTKDCYKAEDIVQNVMLKLWLKRDQLSSDYQIKNYLYKSVYNEFIDRYREYRILTPLEEKHVAKLNNIVQDFDFNETEKLIQIVKNQIENLPPKCKAIFKMSKMEGLSYTEIAEYQNISIKTVENQIAKAFQIIRAQLGEKYNNVLFIFFDNKLF</sequence>
<dbReference type="EMBL" id="JBBYHU010000012">
    <property type="protein sequence ID" value="MEL1240941.1"/>
    <property type="molecule type" value="Genomic_DNA"/>
</dbReference>
<dbReference type="NCBIfam" id="TIGR02937">
    <property type="entry name" value="sigma70-ECF"/>
    <property type="match status" value="1"/>
</dbReference>
<accession>A0ABU9HLW3</accession>
<evidence type="ECO:0000259" key="6">
    <source>
        <dbReference type="Pfam" id="PF08281"/>
    </source>
</evidence>
<reference evidence="7 8" key="1">
    <citation type="submission" date="2024-04" db="EMBL/GenBank/DDBJ databases">
        <title>Flavobacterium sp. DGU99 16S ribosomal RNA gene Genome sequencing and assembly.</title>
        <authorList>
            <person name="Park S."/>
        </authorList>
    </citation>
    <scope>NUCLEOTIDE SEQUENCE [LARGE SCALE GENOMIC DNA]</scope>
    <source>
        <strain evidence="7 8">DGU99</strain>
    </source>
</reference>
<dbReference type="RefSeq" id="WP_341700168.1">
    <property type="nucleotide sequence ID" value="NZ_JBBYHU010000012.1"/>
</dbReference>
<comment type="caution">
    <text evidence="7">The sequence shown here is derived from an EMBL/GenBank/DDBJ whole genome shotgun (WGS) entry which is preliminary data.</text>
</comment>
<evidence type="ECO:0000313" key="7">
    <source>
        <dbReference type="EMBL" id="MEL1240941.1"/>
    </source>
</evidence>
<dbReference type="Pfam" id="PF04542">
    <property type="entry name" value="Sigma70_r2"/>
    <property type="match status" value="1"/>
</dbReference>
<evidence type="ECO:0000256" key="4">
    <source>
        <dbReference type="ARBA" id="ARBA00023163"/>
    </source>
</evidence>
<dbReference type="InterPro" id="IPR014284">
    <property type="entry name" value="RNA_pol_sigma-70_dom"/>
</dbReference>
<dbReference type="InterPro" id="IPR007627">
    <property type="entry name" value="RNA_pol_sigma70_r2"/>
</dbReference>
<dbReference type="Gene3D" id="1.10.10.10">
    <property type="entry name" value="Winged helix-like DNA-binding domain superfamily/Winged helix DNA-binding domain"/>
    <property type="match status" value="1"/>
</dbReference>
<proteinExistence type="inferred from homology"/>
<dbReference type="SUPFAM" id="SSF88659">
    <property type="entry name" value="Sigma3 and sigma4 domains of RNA polymerase sigma factors"/>
    <property type="match status" value="1"/>
</dbReference>
<dbReference type="InterPro" id="IPR013324">
    <property type="entry name" value="RNA_pol_sigma_r3/r4-like"/>
</dbReference>
<keyword evidence="8" id="KW-1185">Reference proteome</keyword>
<evidence type="ECO:0000313" key="8">
    <source>
        <dbReference type="Proteomes" id="UP001398556"/>
    </source>
</evidence>
<gene>
    <name evidence="7" type="ORF">AAEO59_07775</name>
</gene>
<keyword evidence="2" id="KW-0805">Transcription regulation</keyword>
<protein>
    <submittedName>
        <fullName evidence="7">RNA polymerase sigma-70 factor</fullName>
    </submittedName>
</protein>
<dbReference type="Pfam" id="PF08281">
    <property type="entry name" value="Sigma70_r4_2"/>
    <property type="match status" value="1"/>
</dbReference>
<feature type="domain" description="RNA polymerase sigma factor 70 region 4 type 2" evidence="6">
    <location>
        <begin position="118"/>
        <end position="166"/>
    </location>
</feature>
<dbReference type="SUPFAM" id="SSF88946">
    <property type="entry name" value="Sigma2 domain of RNA polymerase sigma factors"/>
    <property type="match status" value="1"/>
</dbReference>
<comment type="similarity">
    <text evidence="1">Belongs to the sigma-70 factor family. ECF subfamily.</text>
</comment>
<name>A0ABU9HLW3_9FLAO</name>
<dbReference type="InterPro" id="IPR014327">
    <property type="entry name" value="RNA_pol_sigma70_bacteroid"/>
</dbReference>
<dbReference type="InterPro" id="IPR036388">
    <property type="entry name" value="WH-like_DNA-bd_sf"/>
</dbReference>
<dbReference type="InterPro" id="IPR013249">
    <property type="entry name" value="RNA_pol_sigma70_r4_t2"/>
</dbReference>
<dbReference type="NCBIfam" id="TIGR02985">
    <property type="entry name" value="Sig70_bacteroi1"/>
    <property type="match status" value="1"/>
</dbReference>
<feature type="domain" description="RNA polymerase sigma-70 region 2" evidence="5">
    <location>
        <begin position="22"/>
        <end position="85"/>
    </location>
</feature>
<keyword evidence="4" id="KW-0804">Transcription</keyword>
<dbReference type="Proteomes" id="UP001398556">
    <property type="component" value="Unassembled WGS sequence"/>
</dbReference>
<evidence type="ECO:0000259" key="5">
    <source>
        <dbReference type="Pfam" id="PF04542"/>
    </source>
</evidence>